<dbReference type="InterPro" id="IPR011008">
    <property type="entry name" value="Dimeric_a/b-barrel"/>
</dbReference>
<evidence type="ECO:0000313" key="1">
    <source>
        <dbReference type="EMBL" id="EJP72869.1"/>
    </source>
</evidence>
<dbReference type="Proteomes" id="UP000010116">
    <property type="component" value="Unassembled WGS sequence"/>
</dbReference>
<name>J4KSK6_9GAMM</name>
<dbReference type="EMBL" id="JH611185">
    <property type="protein sequence ID" value="EJP72869.1"/>
    <property type="molecule type" value="Genomic_DNA"/>
</dbReference>
<gene>
    <name evidence="1" type="ORF">NT02SARS_0753</name>
</gene>
<dbReference type="Gene3D" id="3.30.70.100">
    <property type="match status" value="1"/>
</dbReference>
<reference evidence="1 2" key="1">
    <citation type="journal article" date="2012" name="ISME J.">
        <title>Genomic insights to SAR86, an abundant and uncultivated marine bacterial lineage.</title>
        <authorList>
            <person name="Dupont C.L."/>
            <person name="Rusch D.B."/>
            <person name="Yooseph S."/>
            <person name="Lombardo M.J."/>
            <person name="Richter R.A."/>
            <person name="Valas R."/>
            <person name="Novotny M."/>
            <person name="Yee-Greenbaum J."/>
            <person name="Selengut J.D."/>
            <person name="Haft D.H."/>
            <person name="Halpern A.L."/>
            <person name="Lasken R.S."/>
            <person name="Nealson K."/>
            <person name="Friedman R."/>
            <person name="Venter J.C."/>
        </authorList>
    </citation>
    <scope>NUCLEOTIDE SEQUENCE [LARGE SCALE GENOMIC DNA]</scope>
</reference>
<sequence length="136" mass="15589">MKFENKVTMSDEQLQRISEGVDEGPIYMLNLLKFKDKAEYKDGRETNLSGKEAYAIYGKEVIKQLAKVGGSWTFGGNVKDITVGEIDELWDQVAIAMYPSRRAMFDMVMDEEYLEIHVHREAGLAGQLNIELRDYD</sequence>
<evidence type="ECO:0000313" key="2">
    <source>
        <dbReference type="Proteomes" id="UP000010116"/>
    </source>
</evidence>
<proteinExistence type="predicted"/>
<protein>
    <recommendedName>
        <fullName evidence="3">DUF1330 domain-containing protein</fullName>
    </recommendedName>
</protein>
<dbReference type="HOGENOM" id="CLU_131535_1_0_6"/>
<dbReference type="AlphaFoldDB" id="J4KSK6"/>
<evidence type="ECO:0008006" key="3">
    <source>
        <dbReference type="Google" id="ProtNLM"/>
    </source>
</evidence>
<organism evidence="1 2">
    <name type="scientific">SAR86 cluster bacterium SAR86B</name>
    <dbReference type="NCBI Taxonomy" id="1123867"/>
    <lineage>
        <taxon>Bacteria</taxon>
        <taxon>Pseudomonadati</taxon>
        <taxon>Pseudomonadota</taxon>
        <taxon>Gammaproteobacteria</taxon>
        <taxon>SAR86 cluster</taxon>
    </lineage>
</organism>
<dbReference type="SUPFAM" id="SSF54909">
    <property type="entry name" value="Dimeric alpha+beta barrel"/>
    <property type="match status" value="1"/>
</dbReference>
<accession>J4KSK6</accession>
<dbReference type="PANTHER" id="PTHR40257">
    <property type="match status" value="1"/>
</dbReference>
<dbReference type="PANTHER" id="PTHR40257:SF1">
    <property type="entry name" value="DUF1330 DOMAIN-CONTAINING PROTEIN"/>
    <property type="match status" value="1"/>
</dbReference>